<dbReference type="PANTHER" id="PTHR43434">
    <property type="entry name" value="PHOSPHOGLYCOLATE PHOSPHATASE"/>
    <property type="match status" value="1"/>
</dbReference>
<name>A0A345SWT0_9ACTN</name>
<dbReference type="Pfam" id="PF13419">
    <property type="entry name" value="HAD_2"/>
    <property type="match status" value="1"/>
</dbReference>
<keyword evidence="2" id="KW-1185">Reference proteome</keyword>
<dbReference type="InterPro" id="IPR023198">
    <property type="entry name" value="PGP-like_dom2"/>
</dbReference>
<dbReference type="SUPFAM" id="SSF56784">
    <property type="entry name" value="HAD-like"/>
    <property type="match status" value="1"/>
</dbReference>
<dbReference type="RefSeq" id="WP_111494627.1">
    <property type="nucleotide sequence ID" value="NZ_CP031264.1"/>
</dbReference>
<dbReference type="InterPro" id="IPR050155">
    <property type="entry name" value="HAD-like_hydrolase_sf"/>
</dbReference>
<evidence type="ECO:0000313" key="2">
    <source>
        <dbReference type="Proteomes" id="UP000249340"/>
    </source>
</evidence>
<gene>
    <name evidence="1" type="ORF">C7M71_012775</name>
</gene>
<dbReference type="InterPro" id="IPR023214">
    <property type="entry name" value="HAD_sf"/>
</dbReference>
<dbReference type="GO" id="GO:0006281">
    <property type="term" value="P:DNA repair"/>
    <property type="evidence" value="ECO:0007669"/>
    <property type="project" value="TreeGrafter"/>
</dbReference>
<dbReference type="OrthoDB" id="9793014at2"/>
<dbReference type="EMBL" id="CP031264">
    <property type="protein sequence ID" value="AXI78185.1"/>
    <property type="molecule type" value="Genomic_DNA"/>
</dbReference>
<reference evidence="2" key="1">
    <citation type="submission" date="2018-07" db="EMBL/GenBank/DDBJ databases">
        <title>Streptacidiphilus bronchialis DSM 106435 chromosome.</title>
        <authorList>
            <person name="Batra D."/>
            <person name="Gulvik C.A."/>
        </authorList>
    </citation>
    <scope>NUCLEOTIDE SEQUENCE [LARGE SCALE GENOMIC DNA]</scope>
    <source>
        <strain evidence="2">DSM 106435</strain>
    </source>
</reference>
<evidence type="ECO:0000313" key="1">
    <source>
        <dbReference type="EMBL" id="AXI78185.1"/>
    </source>
</evidence>
<protein>
    <submittedName>
        <fullName evidence="1">HAD family hydrolase</fullName>
    </submittedName>
</protein>
<dbReference type="Gene3D" id="3.40.50.1000">
    <property type="entry name" value="HAD superfamily/HAD-like"/>
    <property type="match status" value="2"/>
</dbReference>
<dbReference type="PANTHER" id="PTHR43434:SF1">
    <property type="entry name" value="PHOSPHOGLYCOLATE PHOSPHATASE"/>
    <property type="match status" value="1"/>
</dbReference>
<dbReference type="Proteomes" id="UP000249340">
    <property type="component" value="Chromosome"/>
</dbReference>
<dbReference type="AlphaFoldDB" id="A0A345SWT0"/>
<organism evidence="1 2">
    <name type="scientific">Peterkaempfera bronchialis</name>
    <dbReference type="NCBI Taxonomy" id="2126346"/>
    <lineage>
        <taxon>Bacteria</taxon>
        <taxon>Bacillati</taxon>
        <taxon>Actinomycetota</taxon>
        <taxon>Actinomycetes</taxon>
        <taxon>Kitasatosporales</taxon>
        <taxon>Streptomycetaceae</taxon>
        <taxon>Peterkaempfera</taxon>
    </lineage>
</organism>
<dbReference type="InterPro" id="IPR036412">
    <property type="entry name" value="HAD-like_sf"/>
</dbReference>
<sequence>MAALTPGAPLTVGFDLDMTLLDTRPGIKATYDAIAAETGVWIDSALIVTRLGPPLEAELVNWFPEERVDEVADRYRELYVHIAVPACVPLPGAREAVAAVRGHGGRVVVVTGKHGPNARLHLDHVGIAVDALIGSVWAQQKGDALRGEGASVYVGDHLGDITGARAADALAVAVATGPYGVRALREAGADAVLPDLTAFPDWLAGHLASAPSPVG</sequence>
<dbReference type="InterPro" id="IPR041492">
    <property type="entry name" value="HAD_2"/>
</dbReference>
<dbReference type="Gene3D" id="1.10.150.240">
    <property type="entry name" value="Putative phosphatase, domain 2"/>
    <property type="match status" value="1"/>
</dbReference>
<proteinExistence type="predicted"/>
<dbReference type="GO" id="GO:0008967">
    <property type="term" value="F:phosphoglycolate phosphatase activity"/>
    <property type="evidence" value="ECO:0007669"/>
    <property type="project" value="TreeGrafter"/>
</dbReference>
<dbReference type="KEGG" id="stri:C7M71_012775"/>
<accession>A0A345SWT0</accession>
<keyword evidence="1" id="KW-0378">Hydrolase</keyword>